<accession>A0A1N7NT04</accession>
<dbReference type="Gene3D" id="2.40.128.20">
    <property type="match status" value="1"/>
</dbReference>
<organism evidence="2 3">
    <name type="scientific">Chryseobacterium gambrini</name>
    <dbReference type="NCBI Taxonomy" id="373672"/>
    <lineage>
        <taxon>Bacteria</taxon>
        <taxon>Pseudomonadati</taxon>
        <taxon>Bacteroidota</taxon>
        <taxon>Flavobacteriia</taxon>
        <taxon>Flavobacteriales</taxon>
        <taxon>Weeksellaceae</taxon>
        <taxon>Chryseobacterium group</taxon>
        <taxon>Chryseobacterium</taxon>
    </lineage>
</organism>
<evidence type="ECO:0000313" key="2">
    <source>
        <dbReference type="EMBL" id="SIT01416.1"/>
    </source>
</evidence>
<dbReference type="EMBL" id="FTOV01000005">
    <property type="protein sequence ID" value="SIT01416.1"/>
    <property type="molecule type" value="Genomic_DNA"/>
</dbReference>
<dbReference type="Pfam" id="PF22036">
    <property type="entry name" value="MoaF_like"/>
    <property type="match status" value="1"/>
</dbReference>
<dbReference type="STRING" id="373672.SAMN05421785_10566"/>
<reference evidence="2 3" key="1">
    <citation type="submission" date="2017-01" db="EMBL/GenBank/DDBJ databases">
        <authorList>
            <person name="Mah S.A."/>
            <person name="Swanson W.J."/>
            <person name="Moy G.W."/>
            <person name="Vacquier V.D."/>
        </authorList>
    </citation>
    <scope>NUCLEOTIDE SEQUENCE [LARGE SCALE GENOMIC DNA]</scope>
    <source>
        <strain evidence="2 3">DSM 18014</strain>
    </source>
</reference>
<dbReference type="PROSITE" id="PS51257">
    <property type="entry name" value="PROKAR_LIPOPROTEIN"/>
    <property type="match status" value="1"/>
</dbReference>
<proteinExistence type="predicted"/>
<sequence>MMKKTIFSLTAAIILLSCNQKNENLPQQNLSTNSDLLGKKAVITFPEMKAEVIYHKDSTLHWKTTDKKGVVNEGDEKMDYQKLSENLHFLNWIEKDGWTVSQIVDTKAGTVKAFWSFADESSPRGKRKSLFVDGKIEMVK</sequence>
<feature type="domain" description="MoaF-like" evidence="1">
    <location>
        <begin position="38"/>
        <end position="121"/>
    </location>
</feature>
<dbReference type="InterPro" id="IPR053892">
    <property type="entry name" value="MoaF-like"/>
</dbReference>
<evidence type="ECO:0000259" key="1">
    <source>
        <dbReference type="Pfam" id="PF22036"/>
    </source>
</evidence>
<name>A0A1N7NT04_9FLAO</name>
<dbReference type="AlphaFoldDB" id="A0A1N7NT04"/>
<evidence type="ECO:0000313" key="3">
    <source>
        <dbReference type="Proteomes" id="UP000185781"/>
    </source>
</evidence>
<dbReference type="Proteomes" id="UP000185781">
    <property type="component" value="Unassembled WGS sequence"/>
</dbReference>
<gene>
    <name evidence="2" type="ORF">SAMN05421785_10566</name>
</gene>
<dbReference type="InterPro" id="IPR012674">
    <property type="entry name" value="Calycin"/>
</dbReference>
<protein>
    <recommendedName>
        <fullName evidence="1">MoaF-like domain-containing protein</fullName>
    </recommendedName>
</protein>